<dbReference type="EMBL" id="BMDZ01000012">
    <property type="protein sequence ID" value="GGB34794.1"/>
    <property type="molecule type" value="Genomic_DNA"/>
</dbReference>
<dbReference type="PANTHER" id="PTHR33254">
    <property type="entry name" value="4-HYDROXY-4-METHYL-2-OXOGLUTARATE ALDOLASE 3-RELATED"/>
    <property type="match status" value="1"/>
</dbReference>
<evidence type="ECO:0000256" key="3">
    <source>
        <dbReference type="ARBA" id="ARBA00029596"/>
    </source>
</evidence>
<dbReference type="InterPro" id="IPR036704">
    <property type="entry name" value="RraA/RraA-like_sf"/>
</dbReference>
<reference evidence="6" key="1">
    <citation type="journal article" date="2019" name="Int. J. Syst. Evol. Microbiol.">
        <title>The Global Catalogue of Microorganisms (GCM) 10K type strain sequencing project: providing services to taxonomists for standard genome sequencing and annotation.</title>
        <authorList>
            <consortium name="The Broad Institute Genomics Platform"/>
            <consortium name="The Broad Institute Genome Sequencing Center for Infectious Disease"/>
            <person name="Wu L."/>
            <person name="Ma J."/>
        </authorList>
    </citation>
    <scope>NUCLEOTIDE SEQUENCE [LARGE SCALE GENOMIC DNA]</scope>
    <source>
        <strain evidence="6">CGMCC 1.10188</strain>
    </source>
</reference>
<evidence type="ECO:0000313" key="5">
    <source>
        <dbReference type="EMBL" id="GGB34794.1"/>
    </source>
</evidence>
<protein>
    <recommendedName>
        <fullName evidence="2">Putative 4-hydroxy-4-methyl-2-oxoglutarate aldolase</fullName>
    </recommendedName>
    <alternativeName>
        <fullName evidence="3">Regulator of ribonuclease activity homolog</fullName>
    </alternativeName>
    <alternativeName>
        <fullName evidence="4">RraA-like protein</fullName>
    </alternativeName>
</protein>
<sequence length="240" mass="25136">MTDQTPPVTPAETMATAPLDDASVLAVLSRASTAAVSDVLDMLGYDNGLLGIRPLQAGHRVCGPAYTVRFEPVAAGEPAPAADYIEDVPAGHVVLLANDGRTWCTVWGDILSAIAKTRGIAGTVIDGACRDATEIMAIGYPLFSLTAYMKSGKNRVKMTGAQVPVTAGGARVEPGDWLVGDDSGVVVVPAARRAEVAALVQEVEAMEARVIADVRAGIPLAEARRRQGYNRFALKVEAPR</sequence>
<evidence type="ECO:0000256" key="1">
    <source>
        <dbReference type="ARBA" id="ARBA00001968"/>
    </source>
</evidence>
<organism evidence="5 6">
    <name type="scientific">Tistrella bauzanensis</name>
    <dbReference type="NCBI Taxonomy" id="657419"/>
    <lineage>
        <taxon>Bacteria</taxon>
        <taxon>Pseudomonadati</taxon>
        <taxon>Pseudomonadota</taxon>
        <taxon>Alphaproteobacteria</taxon>
        <taxon>Geminicoccales</taxon>
        <taxon>Geminicoccaceae</taxon>
        <taxon>Tistrella</taxon>
    </lineage>
</organism>
<evidence type="ECO:0000256" key="4">
    <source>
        <dbReference type="ARBA" id="ARBA00030169"/>
    </source>
</evidence>
<keyword evidence="6" id="KW-1185">Reference proteome</keyword>
<dbReference type="CDD" id="cd16841">
    <property type="entry name" value="RraA_family"/>
    <property type="match status" value="1"/>
</dbReference>
<evidence type="ECO:0000313" key="6">
    <source>
        <dbReference type="Proteomes" id="UP000603352"/>
    </source>
</evidence>
<dbReference type="RefSeq" id="WP_188576389.1">
    <property type="nucleotide sequence ID" value="NZ_BMDZ01000012.1"/>
</dbReference>
<gene>
    <name evidence="5" type="ORF">GCM10011505_15300</name>
</gene>
<dbReference type="PANTHER" id="PTHR33254:SF4">
    <property type="entry name" value="4-HYDROXY-4-METHYL-2-OXOGLUTARATE ALDOLASE 3-RELATED"/>
    <property type="match status" value="1"/>
</dbReference>
<dbReference type="Pfam" id="PF03737">
    <property type="entry name" value="RraA-like"/>
    <property type="match status" value="1"/>
</dbReference>
<comment type="cofactor">
    <cofactor evidence="1">
        <name>a divalent metal cation</name>
        <dbReference type="ChEBI" id="CHEBI:60240"/>
    </cofactor>
</comment>
<proteinExistence type="predicted"/>
<evidence type="ECO:0000256" key="2">
    <source>
        <dbReference type="ARBA" id="ARBA00016549"/>
    </source>
</evidence>
<name>A0ABQ1ICL4_9PROT</name>
<accession>A0ABQ1ICL4</accession>
<dbReference type="Gene3D" id="3.50.30.40">
    <property type="entry name" value="Ribonuclease E inhibitor RraA/RraA-like"/>
    <property type="match status" value="1"/>
</dbReference>
<dbReference type="SUPFAM" id="SSF89562">
    <property type="entry name" value="RraA-like"/>
    <property type="match status" value="1"/>
</dbReference>
<dbReference type="Proteomes" id="UP000603352">
    <property type="component" value="Unassembled WGS sequence"/>
</dbReference>
<comment type="caution">
    <text evidence="5">The sequence shown here is derived from an EMBL/GenBank/DDBJ whole genome shotgun (WGS) entry which is preliminary data.</text>
</comment>
<dbReference type="InterPro" id="IPR005493">
    <property type="entry name" value="RraA/RraA-like"/>
</dbReference>